<comment type="caution">
    <text evidence="1">The sequence shown here is derived from an EMBL/GenBank/DDBJ whole genome shotgun (WGS) entry which is preliminary data.</text>
</comment>
<dbReference type="EMBL" id="JAADJZ010000007">
    <property type="protein sequence ID" value="KAF2873537.1"/>
    <property type="molecule type" value="Genomic_DNA"/>
</dbReference>
<proteinExistence type="predicted"/>
<accession>A0A7C8I8T2</accession>
<keyword evidence="2" id="KW-1185">Reference proteome</keyword>
<protein>
    <submittedName>
        <fullName evidence="1">Uncharacterized protein</fullName>
    </submittedName>
</protein>
<sequence length="175" mass="19275">MKLTVDASGSSSTLAATVIECKQHRARHGGVCGTKTSNLSKPESSVANIDPRTGVCNYTLFACRRTRYRTLGVHRRVLETYTSRSREPRLTRLRAGSIRPYSVYTSPQIGIRPADSDNAKLVPVWRSDYTSTRSLYCTSLRSRASPLIGVAVPVVVWTCKVPVQRLRVAKGAHLG</sequence>
<reference evidence="1 2" key="1">
    <citation type="submission" date="2020-01" db="EMBL/GenBank/DDBJ databases">
        <authorList>
            <consortium name="DOE Joint Genome Institute"/>
            <person name="Haridas S."/>
            <person name="Albert R."/>
            <person name="Binder M."/>
            <person name="Bloem J."/>
            <person name="Labutti K."/>
            <person name="Salamov A."/>
            <person name="Andreopoulos B."/>
            <person name="Baker S.E."/>
            <person name="Barry K."/>
            <person name="Bills G."/>
            <person name="Bluhm B.H."/>
            <person name="Cannon C."/>
            <person name="Castanera R."/>
            <person name="Culley D.E."/>
            <person name="Daum C."/>
            <person name="Ezra D."/>
            <person name="Gonzalez J.B."/>
            <person name="Henrissat B."/>
            <person name="Kuo A."/>
            <person name="Liang C."/>
            <person name="Lipzen A."/>
            <person name="Lutzoni F."/>
            <person name="Magnuson J."/>
            <person name="Mondo S."/>
            <person name="Nolan M."/>
            <person name="Ohm R."/>
            <person name="Pangilinan J."/>
            <person name="Park H.-J.H."/>
            <person name="Ramirez L."/>
            <person name="Alfaro M."/>
            <person name="Sun H."/>
            <person name="Tritt A."/>
            <person name="Yoshinaga Y."/>
            <person name="Zwiers L.-H.L."/>
            <person name="Turgeon B.G."/>
            <person name="Goodwin S.B."/>
            <person name="Spatafora J.W."/>
            <person name="Crous P.W."/>
            <person name="Grigoriev I.V."/>
        </authorList>
    </citation>
    <scope>NUCLEOTIDE SEQUENCE [LARGE SCALE GENOMIC DNA]</scope>
    <source>
        <strain evidence="1 2">CBS 611.86</strain>
    </source>
</reference>
<dbReference type="Proteomes" id="UP000481861">
    <property type="component" value="Unassembled WGS sequence"/>
</dbReference>
<name>A0A7C8I8T2_9PLEO</name>
<evidence type="ECO:0000313" key="2">
    <source>
        <dbReference type="Proteomes" id="UP000481861"/>
    </source>
</evidence>
<dbReference type="AlphaFoldDB" id="A0A7C8I8T2"/>
<organism evidence="1 2">
    <name type="scientific">Massariosphaeria phaeospora</name>
    <dbReference type="NCBI Taxonomy" id="100035"/>
    <lineage>
        <taxon>Eukaryota</taxon>
        <taxon>Fungi</taxon>
        <taxon>Dikarya</taxon>
        <taxon>Ascomycota</taxon>
        <taxon>Pezizomycotina</taxon>
        <taxon>Dothideomycetes</taxon>
        <taxon>Pleosporomycetidae</taxon>
        <taxon>Pleosporales</taxon>
        <taxon>Pleosporales incertae sedis</taxon>
        <taxon>Massariosphaeria</taxon>
    </lineage>
</organism>
<evidence type="ECO:0000313" key="1">
    <source>
        <dbReference type="EMBL" id="KAF2873537.1"/>
    </source>
</evidence>
<gene>
    <name evidence="1" type="ORF">BDV95DRAFT_346440</name>
</gene>